<dbReference type="SMART" id="SM00060">
    <property type="entry name" value="FN3"/>
    <property type="match status" value="5"/>
</dbReference>
<dbReference type="GO" id="GO:0030154">
    <property type="term" value="P:cell differentiation"/>
    <property type="evidence" value="ECO:0007669"/>
    <property type="project" value="UniProtKB-ARBA"/>
</dbReference>
<dbReference type="InterPro" id="IPR050964">
    <property type="entry name" value="Striated_Muscle_Regulatory"/>
</dbReference>
<dbReference type="EMBL" id="JAWQEG010009061">
    <property type="protein sequence ID" value="KAK3849219.1"/>
    <property type="molecule type" value="Genomic_DNA"/>
</dbReference>
<evidence type="ECO:0000256" key="4">
    <source>
        <dbReference type="SAM" id="MobiDB-lite"/>
    </source>
</evidence>
<dbReference type="InterPro" id="IPR007110">
    <property type="entry name" value="Ig-like_dom"/>
</dbReference>
<dbReference type="PROSITE" id="PS50853">
    <property type="entry name" value="FN3"/>
    <property type="match status" value="3"/>
</dbReference>
<feature type="domain" description="Ig-like" evidence="5">
    <location>
        <begin position="569"/>
        <end position="662"/>
    </location>
</feature>
<protein>
    <recommendedName>
        <fullName evidence="9">Down syndrome cell adhesion molecule-like protein Dscam2</fullName>
    </recommendedName>
</protein>
<keyword evidence="1" id="KW-0677">Repeat</keyword>
<dbReference type="Gene3D" id="2.60.40.10">
    <property type="entry name" value="Immunoglobulins"/>
    <property type="match status" value="7"/>
</dbReference>
<dbReference type="SUPFAM" id="SSF49265">
    <property type="entry name" value="Fibronectin type III"/>
    <property type="match status" value="4"/>
</dbReference>
<evidence type="ECO:0000259" key="5">
    <source>
        <dbReference type="PROSITE" id="PS50835"/>
    </source>
</evidence>
<dbReference type="Proteomes" id="UP001286313">
    <property type="component" value="Unassembled WGS sequence"/>
</dbReference>
<dbReference type="Pfam" id="PF00041">
    <property type="entry name" value="fn3"/>
    <property type="match status" value="4"/>
</dbReference>
<dbReference type="InterPro" id="IPR003961">
    <property type="entry name" value="FN3_dom"/>
</dbReference>
<evidence type="ECO:0000256" key="2">
    <source>
        <dbReference type="ARBA" id="ARBA00023157"/>
    </source>
</evidence>
<accession>A0AAE1BGM8</accession>
<dbReference type="PROSITE" id="PS50835">
    <property type="entry name" value="IG_LIKE"/>
    <property type="match status" value="1"/>
</dbReference>
<dbReference type="SMART" id="SM00408">
    <property type="entry name" value="IGc2"/>
    <property type="match status" value="1"/>
</dbReference>
<dbReference type="InterPro" id="IPR003599">
    <property type="entry name" value="Ig_sub"/>
</dbReference>
<evidence type="ECO:0000313" key="7">
    <source>
        <dbReference type="EMBL" id="KAK3849219.1"/>
    </source>
</evidence>
<dbReference type="InterPro" id="IPR036116">
    <property type="entry name" value="FN3_sf"/>
</dbReference>
<dbReference type="InterPro" id="IPR036179">
    <property type="entry name" value="Ig-like_dom_sf"/>
</dbReference>
<dbReference type="PANTHER" id="PTHR13817:SF166">
    <property type="entry name" value="NEURONAL IGCAM-RELATED"/>
    <property type="match status" value="1"/>
</dbReference>
<dbReference type="FunFam" id="2.60.40.10:FF:000032">
    <property type="entry name" value="palladin isoform X1"/>
    <property type="match status" value="1"/>
</dbReference>
<feature type="region of interest" description="Disordered" evidence="4">
    <location>
        <begin position="331"/>
        <end position="373"/>
    </location>
</feature>
<sequence>SGEFASVGVDVGVVGGGVGGLTQWEERYTVDRKSSEGNTKEDICVKLTMKLHQASPNLSMLLYHVSQRSLREEEGEGEGRGGGGGMRPNRILGLGLSGVGGPGKGGVGGSETSSGSSGSGVGSSGSVVTRLVLSDARLEDSDTFLCTATNPHGTRTARYTLIVQDVPAPPSDVVVSEGGSRHITLTWTPSRDSNSPVISYIVTLQPQSPIGGLSVREERVGGQERGARVGGLTPYTHYMVRVAAENRVVAVSSTSLEVNWDSPPTNTTHGPILGYHIGYKLSSSNKAYNFSRVSSEGVLSGGGGGGVGRVRVGELRPHTRYSLVVRVYNGKGAGPPSSPPAIATTLEDKPSAPPQDVRCRQGGPDEEGGSGMRGAATTLTITWTPPSLSHRNGDLTSYRVTYWPTQQQQQQQQQSGGMGGERVVPGGVTGVGGVGLMVSLEGLQAWTNYSVSVAAFTRAGRGVASTPLTCTTAQDVPSSPALIKAMVSGPRAVVVSWSAPSHPNGPLLHYTVKWAGMGVSEGAANSKRVGPGGTHIILQDLPYTVHQVWVTAATGVGEGPPTNKVRVRPASTIPAGVWSVGGQVQAASGEGVSLRCGAVGIPQPHLAWTHQGAPLPLANSRVVMSEGGASLNIGTVQRGDSGRYTCTATNPHGRDSVTYQLTVLVPPSPPSLHATETTASSIRVQWGVTDTGGAPLLGATLHYRSGGGGVDGDVGEIGGGGRMCMDEGRGDDDGGGSGVGEREGGELVEVVVVVMVMEKEEKEEGDCR</sequence>
<feature type="domain" description="Fibronectin type-III" evidence="6">
    <location>
        <begin position="169"/>
        <end position="265"/>
    </location>
</feature>
<dbReference type="GO" id="GO:0009653">
    <property type="term" value="P:anatomical structure morphogenesis"/>
    <property type="evidence" value="ECO:0007669"/>
    <property type="project" value="UniProtKB-ARBA"/>
</dbReference>
<comment type="caution">
    <text evidence="7">The sequence shown here is derived from an EMBL/GenBank/DDBJ whole genome shotgun (WGS) entry which is preliminary data.</text>
</comment>
<feature type="compositionally biased region" description="Gly residues" evidence="4">
    <location>
        <begin position="95"/>
        <end position="109"/>
    </location>
</feature>
<evidence type="ECO:0008006" key="9">
    <source>
        <dbReference type="Google" id="ProtNLM"/>
    </source>
</evidence>
<dbReference type="SMART" id="SM00409">
    <property type="entry name" value="IG"/>
    <property type="match status" value="2"/>
</dbReference>
<dbReference type="Pfam" id="PF07679">
    <property type="entry name" value="I-set"/>
    <property type="match status" value="1"/>
</dbReference>
<feature type="region of interest" description="Disordered" evidence="4">
    <location>
        <begin position="69"/>
        <end position="125"/>
    </location>
</feature>
<keyword evidence="3" id="KW-0393">Immunoglobulin domain</keyword>
<dbReference type="AlphaFoldDB" id="A0AAE1BGM8"/>
<proteinExistence type="predicted"/>
<keyword evidence="8" id="KW-1185">Reference proteome</keyword>
<feature type="non-terminal residue" evidence="7">
    <location>
        <position position="1"/>
    </location>
</feature>
<dbReference type="PANTHER" id="PTHR13817">
    <property type="entry name" value="TITIN"/>
    <property type="match status" value="1"/>
</dbReference>
<gene>
    <name evidence="7" type="ORF">Pcinc_044013</name>
</gene>
<dbReference type="SUPFAM" id="SSF48726">
    <property type="entry name" value="Immunoglobulin"/>
    <property type="match status" value="2"/>
</dbReference>
<keyword evidence="2" id="KW-1015">Disulfide bond</keyword>
<dbReference type="InterPro" id="IPR003598">
    <property type="entry name" value="Ig_sub2"/>
</dbReference>
<dbReference type="FunFam" id="2.60.40.10:FF:000028">
    <property type="entry name" value="Neuronal cell adhesion molecule"/>
    <property type="match status" value="2"/>
</dbReference>
<feature type="domain" description="Fibronectin type-III" evidence="6">
    <location>
        <begin position="479"/>
        <end position="575"/>
    </location>
</feature>
<dbReference type="InterPro" id="IPR013098">
    <property type="entry name" value="Ig_I-set"/>
</dbReference>
<dbReference type="CDD" id="cd00063">
    <property type="entry name" value="FN3"/>
    <property type="match status" value="4"/>
</dbReference>
<organism evidence="7 8">
    <name type="scientific">Petrolisthes cinctipes</name>
    <name type="common">Flat porcelain crab</name>
    <dbReference type="NCBI Taxonomy" id="88211"/>
    <lineage>
        <taxon>Eukaryota</taxon>
        <taxon>Metazoa</taxon>
        <taxon>Ecdysozoa</taxon>
        <taxon>Arthropoda</taxon>
        <taxon>Crustacea</taxon>
        <taxon>Multicrustacea</taxon>
        <taxon>Malacostraca</taxon>
        <taxon>Eumalacostraca</taxon>
        <taxon>Eucarida</taxon>
        <taxon>Decapoda</taxon>
        <taxon>Pleocyemata</taxon>
        <taxon>Anomura</taxon>
        <taxon>Galatheoidea</taxon>
        <taxon>Porcellanidae</taxon>
        <taxon>Petrolisthes</taxon>
    </lineage>
</organism>
<feature type="domain" description="Fibronectin type-III" evidence="6">
    <location>
        <begin position="353"/>
        <end position="475"/>
    </location>
</feature>
<evidence type="ECO:0000259" key="6">
    <source>
        <dbReference type="PROSITE" id="PS50853"/>
    </source>
</evidence>
<dbReference type="InterPro" id="IPR013783">
    <property type="entry name" value="Ig-like_fold"/>
</dbReference>
<name>A0AAE1BGM8_PETCI</name>
<evidence type="ECO:0000313" key="8">
    <source>
        <dbReference type="Proteomes" id="UP001286313"/>
    </source>
</evidence>
<evidence type="ECO:0000256" key="1">
    <source>
        <dbReference type="ARBA" id="ARBA00022737"/>
    </source>
</evidence>
<reference evidence="7" key="1">
    <citation type="submission" date="2023-10" db="EMBL/GenBank/DDBJ databases">
        <title>Genome assemblies of two species of porcelain crab, Petrolisthes cinctipes and Petrolisthes manimaculis (Anomura: Porcellanidae).</title>
        <authorList>
            <person name="Angst P."/>
        </authorList>
    </citation>
    <scope>NUCLEOTIDE SEQUENCE</scope>
    <source>
        <strain evidence="7">PB745_01</strain>
        <tissue evidence="7">Gill</tissue>
    </source>
</reference>
<evidence type="ECO:0000256" key="3">
    <source>
        <dbReference type="ARBA" id="ARBA00023319"/>
    </source>
</evidence>